<dbReference type="Proteomes" id="UP000008068">
    <property type="component" value="Unassembled WGS sequence"/>
</dbReference>
<evidence type="ECO:0000313" key="5">
    <source>
        <dbReference type="Proteomes" id="UP000008068"/>
    </source>
</evidence>
<dbReference type="OrthoDB" id="5872500at2759"/>
<feature type="compositionally biased region" description="Basic residues" evidence="1">
    <location>
        <begin position="543"/>
        <end position="559"/>
    </location>
</feature>
<keyword evidence="2" id="KW-0732">Signal</keyword>
<keyword evidence="5" id="KW-1185">Reference proteome</keyword>
<evidence type="ECO:0000256" key="1">
    <source>
        <dbReference type="SAM" id="MobiDB-lite"/>
    </source>
</evidence>
<feature type="domain" description="Edg1 TPR repeats region" evidence="3">
    <location>
        <begin position="1"/>
        <end position="239"/>
    </location>
</feature>
<feature type="region of interest" description="Disordered" evidence="1">
    <location>
        <begin position="505"/>
        <end position="573"/>
    </location>
</feature>
<dbReference type="OMA" id="VKEWQYY"/>
<dbReference type="AlphaFoldDB" id="G0NI64"/>
<gene>
    <name evidence="4" type="ORF">CAEBREN_11692</name>
</gene>
<dbReference type="eggNOG" id="ENOG502RT6K">
    <property type="taxonomic scope" value="Eukaryota"/>
</dbReference>
<feature type="signal peptide" evidence="2">
    <location>
        <begin position="1"/>
        <end position="19"/>
    </location>
</feature>
<accession>G0NI64</accession>
<evidence type="ECO:0000256" key="2">
    <source>
        <dbReference type="SAM" id="SignalP"/>
    </source>
</evidence>
<dbReference type="InterPro" id="IPR056581">
    <property type="entry name" value="TPR_Edg1"/>
</dbReference>
<dbReference type="Pfam" id="PF24293">
    <property type="entry name" value="TPR_Edg1"/>
    <property type="match status" value="1"/>
</dbReference>
<feature type="chain" id="PRO_5003405824" description="Edg1 TPR repeats region domain-containing protein" evidence="2">
    <location>
        <begin position="20"/>
        <end position="623"/>
    </location>
</feature>
<organism evidence="5">
    <name type="scientific">Caenorhabditis brenneri</name>
    <name type="common">Nematode worm</name>
    <dbReference type="NCBI Taxonomy" id="135651"/>
    <lineage>
        <taxon>Eukaryota</taxon>
        <taxon>Metazoa</taxon>
        <taxon>Ecdysozoa</taxon>
        <taxon>Nematoda</taxon>
        <taxon>Chromadorea</taxon>
        <taxon>Rhabditida</taxon>
        <taxon>Rhabditina</taxon>
        <taxon>Rhabditomorpha</taxon>
        <taxon>Rhabditoidea</taxon>
        <taxon>Rhabditidae</taxon>
        <taxon>Peloderinae</taxon>
        <taxon>Caenorhabditis</taxon>
    </lineage>
</organism>
<protein>
    <recommendedName>
        <fullName evidence="3">Edg1 TPR repeats region domain-containing protein</fullName>
    </recommendedName>
</protein>
<dbReference type="InParanoid" id="G0NI64"/>
<dbReference type="FunCoup" id="G0NI64">
    <property type="interactions" value="1776"/>
</dbReference>
<dbReference type="EMBL" id="GL379888">
    <property type="protein sequence ID" value="EGT31686.1"/>
    <property type="molecule type" value="Genomic_DNA"/>
</dbReference>
<name>G0NI64_CAEBE</name>
<dbReference type="HOGENOM" id="CLU_438908_0_0_1"/>
<reference evidence="5" key="1">
    <citation type="submission" date="2011-07" db="EMBL/GenBank/DDBJ databases">
        <authorList>
            <consortium name="Caenorhabditis brenneri Sequencing and Analysis Consortium"/>
            <person name="Wilson R.K."/>
        </authorList>
    </citation>
    <scope>NUCLEOTIDE SEQUENCE [LARGE SCALE GENOMIC DNA]</scope>
    <source>
        <strain evidence="5">PB2801</strain>
    </source>
</reference>
<proteinExistence type="predicted"/>
<evidence type="ECO:0000313" key="4">
    <source>
        <dbReference type="EMBL" id="EGT31686.1"/>
    </source>
</evidence>
<sequence length="623" mass="72117">MRFLILLTPVTSLMKICDAAIKDPNLLHFVLAVCTDVHELFRDRKLSIYHNDYETQKVEPLLVVVFRRLIFNARLVATPDSHWTNFENFVITFCIGDEPLISPWTLLDLVFCEIYTLNRIPTKSIEVLTGIASRITSPKNKAKFDWKFATSLRTKPDEHLFLTPTIIDMVLQLMVENHETKNYDIVENCKAILQGIGNRMREENAEFDEETKQYLMEKLRELPWYIEYAMSTWFWALNVIKRRVPSAILNSISRKAMEEDAEKEERQKVKSFTNVEEIEGSDVDDARSDVTGTTVKNNMYLKITDKFEAIPDEDSTEPIEERYIRSLMEIGFFDVECALELLYIESTIKFENKEELEELVKKLIKKLYWVEMGLLAHEDARILSSQILEIFEAPSGATTRVVEMLYNLQIRRSSDGTPSWTQDLTKSLIIQPLRVEPKPKKEWPPAESSFVKLGASRIRHQQKKYREALLEMALRKSKAFAQHHRDTWAQRDTVIKEWTCPASPPNEYASDNESFAARSRSLLSPPRNAQRSKSRQSGEQRSKSRQSRGSRSKSRHSQPRRSPSPHPQSSNHAFTSYRKSEELDQEPLEHLVAVGDENTEEVFHRDVALQTSDVEGSVKAIIN</sequence>
<evidence type="ECO:0000259" key="3">
    <source>
        <dbReference type="Pfam" id="PF24293"/>
    </source>
</evidence>